<gene>
    <name evidence="1" type="ORF">CSSPJE1EN1_LOCUS22229</name>
</gene>
<organism evidence="1 2">
    <name type="scientific">Sphagnum jensenii</name>
    <dbReference type="NCBI Taxonomy" id="128206"/>
    <lineage>
        <taxon>Eukaryota</taxon>
        <taxon>Viridiplantae</taxon>
        <taxon>Streptophyta</taxon>
        <taxon>Embryophyta</taxon>
        <taxon>Bryophyta</taxon>
        <taxon>Sphagnophytina</taxon>
        <taxon>Sphagnopsida</taxon>
        <taxon>Sphagnales</taxon>
        <taxon>Sphagnaceae</taxon>
        <taxon>Sphagnum</taxon>
    </lineage>
</organism>
<keyword evidence="2" id="KW-1185">Reference proteome</keyword>
<evidence type="ECO:0000313" key="2">
    <source>
        <dbReference type="Proteomes" id="UP001497444"/>
    </source>
</evidence>
<name>A0ABP0XEG9_9BRYO</name>
<dbReference type="Proteomes" id="UP001497444">
    <property type="component" value="Chromosome 7"/>
</dbReference>
<accession>A0ABP0XEG9</accession>
<reference evidence="1" key="1">
    <citation type="submission" date="2024-02" db="EMBL/GenBank/DDBJ databases">
        <authorList>
            <consortium name="ELIXIR-Norway"/>
            <consortium name="Elixir Norway"/>
        </authorList>
    </citation>
    <scope>NUCLEOTIDE SEQUENCE</scope>
</reference>
<evidence type="ECO:0008006" key="3">
    <source>
        <dbReference type="Google" id="ProtNLM"/>
    </source>
</evidence>
<protein>
    <recommendedName>
        <fullName evidence="3">Secreted protein</fullName>
    </recommendedName>
</protein>
<proteinExistence type="predicted"/>
<sequence>MYKLFWKFIVIFKQIPIISNLHGSTISMCNVLHKKLNFLYKQFSFPCSTIQCRIFILKKRKSKNKNITIVGDKKMAF</sequence>
<evidence type="ECO:0000313" key="1">
    <source>
        <dbReference type="EMBL" id="CAK9276751.1"/>
    </source>
</evidence>
<dbReference type="EMBL" id="OZ020102">
    <property type="protein sequence ID" value="CAK9276751.1"/>
    <property type="molecule type" value="Genomic_DNA"/>
</dbReference>